<organism evidence="1 2">
    <name type="scientific">Bauhinia variegata</name>
    <name type="common">Purple orchid tree</name>
    <name type="synonym">Phanera variegata</name>
    <dbReference type="NCBI Taxonomy" id="167791"/>
    <lineage>
        <taxon>Eukaryota</taxon>
        <taxon>Viridiplantae</taxon>
        <taxon>Streptophyta</taxon>
        <taxon>Embryophyta</taxon>
        <taxon>Tracheophyta</taxon>
        <taxon>Spermatophyta</taxon>
        <taxon>Magnoliopsida</taxon>
        <taxon>eudicotyledons</taxon>
        <taxon>Gunneridae</taxon>
        <taxon>Pentapetalae</taxon>
        <taxon>rosids</taxon>
        <taxon>fabids</taxon>
        <taxon>Fabales</taxon>
        <taxon>Fabaceae</taxon>
        <taxon>Cercidoideae</taxon>
        <taxon>Cercideae</taxon>
        <taxon>Bauhiniinae</taxon>
        <taxon>Bauhinia</taxon>
    </lineage>
</organism>
<protein>
    <submittedName>
        <fullName evidence="1">Uncharacterized protein</fullName>
    </submittedName>
</protein>
<reference evidence="1 2" key="1">
    <citation type="journal article" date="2022" name="DNA Res.">
        <title>Chromosomal-level genome assembly of the orchid tree Bauhinia variegata (Leguminosae; Cercidoideae) supports the allotetraploid origin hypothesis of Bauhinia.</title>
        <authorList>
            <person name="Zhong Y."/>
            <person name="Chen Y."/>
            <person name="Zheng D."/>
            <person name="Pang J."/>
            <person name="Liu Y."/>
            <person name="Luo S."/>
            <person name="Meng S."/>
            <person name="Qian L."/>
            <person name="Wei D."/>
            <person name="Dai S."/>
            <person name="Zhou R."/>
        </authorList>
    </citation>
    <scope>NUCLEOTIDE SEQUENCE [LARGE SCALE GENOMIC DNA]</scope>
    <source>
        <strain evidence="1">BV-YZ2020</strain>
    </source>
</reference>
<sequence length="512" mass="59629">MALYQLCLLPNLSYSKILQTGKAKSSSLLKNKCSNILRPIQRMAPTVSAHAIPRRSVNFGSSVWDYDFIQSQTSEFVDNELYAEQRNQLKEEVRMMLCKMKNPLFQLELIDHLQRLGLAYHFNIEINTILDNVHKNMDSFMEENLYFTALKFRLLRQNGYHISAEVFGCFQDGECDFKESLSFDIEGILSFFAKLDFNMVQTIHQEDLKHASRWWEKAALGEKMSFSRDRLVECFIWTVGFSFQPHFGYFRRVMTKVNALITIIDDVYDAYGTLEELELFTDVVGRWDMNVMDTLPEYMKICFLELYNFVDEFARNTSKEKGHQIHPYLAKVWADLCKAFLIEAKWYFNGYTPSQEEYIENGWISSSGPVILIHAYFSAPNPIRKKDLKYLEKYSNIIRAASTILRLANDLGTHRREMETGDIPKLIQCYMHETGASEAYAREHIKSIICTTWKKINEDVNSGSYPLCFIEIAVNFARMSLCMYQYGDAHSIQDQESKKWISSLLFEAIPIP</sequence>
<evidence type="ECO:0000313" key="2">
    <source>
        <dbReference type="Proteomes" id="UP000828941"/>
    </source>
</evidence>
<gene>
    <name evidence="1" type="ORF">L6164_023729</name>
</gene>
<name>A0ACB9MJE9_BAUVA</name>
<accession>A0ACB9MJE9</accession>
<comment type="caution">
    <text evidence="1">The sequence shown here is derived from an EMBL/GenBank/DDBJ whole genome shotgun (WGS) entry which is preliminary data.</text>
</comment>
<dbReference type="Proteomes" id="UP000828941">
    <property type="component" value="Chromosome 9"/>
</dbReference>
<evidence type="ECO:0000313" key="1">
    <source>
        <dbReference type="EMBL" id="KAI4324172.1"/>
    </source>
</evidence>
<keyword evidence="2" id="KW-1185">Reference proteome</keyword>
<dbReference type="EMBL" id="CM039434">
    <property type="protein sequence ID" value="KAI4324172.1"/>
    <property type="molecule type" value="Genomic_DNA"/>
</dbReference>
<proteinExistence type="predicted"/>